<evidence type="ECO:0000256" key="1">
    <source>
        <dbReference type="SAM" id="Phobius"/>
    </source>
</evidence>
<keyword evidence="1" id="KW-0472">Membrane</keyword>
<evidence type="ECO:0000313" key="2">
    <source>
        <dbReference type="EMBL" id="OOP55196.1"/>
    </source>
</evidence>
<feature type="transmembrane region" description="Helical" evidence="1">
    <location>
        <begin position="25"/>
        <end position="47"/>
    </location>
</feature>
<proteinExistence type="predicted"/>
<evidence type="ECO:0000313" key="3">
    <source>
        <dbReference type="Proteomes" id="UP000189681"/>
    </source>
</evidence>
<comment type="caution">
    <text evidence="2">The sequence shown here is derived from an EMBL/GenBank/DDBJ whole genome shotgun (WGS) entry which is preliminary data.</text>
</comment>
<feature type="transmembrane region" description="Helical" evidence="1">
    <location>
        <begin position="115"/>
        <end position="139"/>
    </location>
</feature>
<sequence length="144" mass="16361">MTNITYESPSVQSYLNILQSIINRMAANSSGCKTWCITLVSAIILIIADKSKPAYLFISIVPIILFLFLDSYYLGLERLFRNLYNEFIKKLHSNIATIDDVFMVSPGTKTEILRAAFHSFSSIAVWPFYGLLGLMLYIVHKIIL</sequence>
<accession>A0A1V4AQ03</accession>
<gene>
    <name evidence="2" type="ORF">AYP45_16070</name>
</gene>
<dbReference type="STRING" id="1004156.AYP45_16070"/>
<dbReference type="EMBL" id="AYTS01000167">
    <property type="protein sequence ID" value="OOP55196.1"/>
    <property type="molecule type" value="Genomic_DNA"/>
</dbReference>
<dbReference type="Proteomes" id="UP000189681">
    <property type="component" value="Unassembled WGS sequence"/>
</dbReference>
<feature type="transmembrane region" description="Helical" evidence="1">
    <location>
        <begin position="54"/>
        <end position="74"/>
    </location>
</feature>
<organism evidence="2 3">
    <name type="scientific">Candidatus Brocadia carolinensis</name>
    <dbReference type="NCBI Taxonomy" id="1004156"/>
    <lineage>
        <taxon>Bacteria</taxon>
        <taxon>Pseudomonadati</taxon>
        <taxon>Planctomycetota</taxon>
        <taxon>Candidatus Brocadiia</taxon>
        <taxon>Candidatus Brocadiales</taxon>
        <taxon>Candidatus Brocadiaceae</taxon>
        <taxon>Candidatus Brocadia</taxon>
    </lineage>
</organism>
<keyword evidence="1" id="KW-1133">Transmembrane helix</keyword>
<keyword evidence="1" id="KW-0812">Transmembrane</keyword>
<reference evidence="2 3" key="1">
    <citation type="journal article" date="2017" name="Water Res.">
        <title>Discovery and metagenomic analysis of an anammox bacterial enrichment related to Candidatus "Brocadia caroliniensis" in a full-scale glycerol-fed nitritation-denitritation separate centrate treatment process.</title>
        <authorList>
            <person name="Park H."/>
            <person name="Brotto A.C."/>
            <person name="van Loosdrecht M.C."/>
            <person name="Chandran K."/>
        </authorList>
    </citation>
    <scope>NUCLEOTIDE SEQUENCE [LARGE SCALE GENOMIC DNA]</scope>
    <source>
        <strain evidence="2">26THWARD</strain>
    </source>
</reference>
<dbReference type="AlphaFoldDB" id="A0A1V4AQ03"/>
<protein>
    <submittedName>
        <fullName evidence="2">Uncharacterized protein</fullName>
    </submittedName>
</protein>
<name>A0A1V4AQ03_9BACT</name>